<dbReference type="InterPro" id="IPR036163">
    <property type="entry name" value="HMA_dom_sf"/>
</dbReference>
<dbReference type="SUPFAM" id="SSF55008">
    <property type="entry name" value="HMA, heavy metal-associated domain"/>
    <property type="match status" value="1"/>
</dbReference>
<dbReference type="GO" id="GO:0005507">
    <property type="term" value="F:copper ion binding"/>
    <property type="evidence" value="ECO:0007669"/>
    <property type="project" value="TreeGrafter"/>
</dbReference>
<dbReference type="Pfam" id="PF00702">
    <property type="entry name" value="Hydrolase"/>
    <property type="match status" value="1"/>
</dbReference>
<name>A0A0H2MLA7_9PROT</name>
<evidence type="ECO:0000256" key="2">
    <source>
        <dbReference type="ARBA" id="ARBA00006024"/>
    </source>
</evidence>
<dbReference type="PROSITE" id="PS50846">
    <property type="entry name" value="HMA_2"/>
    <property type="match status" value="1"/>
</dbReference>
<dbReference type="CDD" id="cd02094">
    <property type="entry name" value="P-type_ATPase_Cu-like"/>
    <property type="match status" value="1"/>
</dbReference>
<dbReference type="PANTHER" id="PTHR43520:SF8">
    <property type="entry name" value="P-TYPE CU(+) TRANSPORTER"/>
    <property type="match status" value="1"/>
</dbReference>
<dbReference type="InterPro" id="IPR059000">
    <property type="entry name" value="ATPase_P-type_domA"/>
</dbReference>
<keyword evidence="6 11" id="KW-0547">Nucleotide-binding</keyword>
<comment type="similarity">
    <text evidence="2 11">Belongs to the cation transport ATPase (P-type) (TC 3.A.3) family. Type IB subfamily.</text>
</comment>
<gene>
    <name evidence="13" type="ORF">WH96_06900</name>
</gene>
<dbReference type="Gene3D" id="3.40.1110.10">
    <property type="entry name" value="Calcium-transporting ATPase, cytoplasmic domain N"/>
    <property type="match status" value="1"/>
</dbReference>
<dbReference type="SFLD" id="SFLDF00027">
    <property type="entry name" value="p-type_atpase"/>
    <property type="match status" value="1"/>
</dbReference>
<evidence type="ECO:0000256" key="5">
    <source>
        <dbReference type="ARBA" id="ARBA00022723"/>
    </source>
</evidence>
<keyword evidence="3 11" id="KW-1003">Cell membrane</keyword>
<dbReference type="InterPro" id="IPR044492">
    <property type="entry name" value="P_typ_ATPase_HD_dom"/>
</dbReference>
<evidence type="ECO:0000313" key="14">
    <source>
        <dbReference type="Proteomes" id="UP000035444"/>
    </source>
</evidence>
<keyword evidence="9 11" id="KW-1133">Transmembrane helix</keyword>
<feature type="transmembrane region" description="Helical" evidence="11">
    <location>
        <begin position="376"/>
        <end position="401"/>
    </location>
</feature>
<dbReference type="GO" id="GO:0055070">
    <property type="term" value="P:copper ion homeostasis"/>
    <property type="evidence" value="ECO:0007669"/>
    <property type="project" value="TreeGrafter"/>
</dbReference>
<dbReference type="Pfam" id="PF00122">
    <property type="entry name" value="E1-E2_ATPase"/>
    <property type="match status" value="1"/>
</dbReference>
<dbReference type="GO" id="GO:0016887">
    <property type="term" value="F:ATP hydrolysis activity"/>
    <property type="evidence" value="ECO:0007669"/>
    <property type="project" value="InterPro"/>
</dbReference>
<dbReference type="InterPro" id="IPR001757">
    <property type="entry name" value="P_typ_ATPase"/>
</dbReference>
<keyword evidence="5 11" id="KW-0479">Metal-binding</keyword>
<dbReference type="InterPro" id="IPR023298">
    <property type="entry name" value="ATPase_P-typ_TM_dom_sf"/>
</dbReference>
<keyword evidence="10 11" id="KW-0472">Membrane</keyword>
<dbReference type="Pfam" id="PF00403">
    <property type="entry name" value="HMA"/>
    <property type="match status" value="1"/>
</dbReference>
<evidence type="ECO:0000256" key="1">
    <source>
        <dbReference type="ARBA" id="ARBA00004651"/>
    </source>
</evidence>
<dbReference type="SUPFAM" id="SSF56784">
    <property type="entry name" value="HAD-like"/>
    <property type="match status" value="1"/>
</dbReference>
<dbReference type="InterPro" id="IPR023299">
    <property type="entry name" value="ATPase_P-typ_cyto_dom_N"/>
</dbReference>
<organism evidence="13 14">
    <name type="scientific">Kiloniella spongiae</name>
    <dbReference type="NCBI Taxonomy" id="1489064"/>
    <lineage>
        <taxon>Bacteria</taxon>
        <taxon>Pseudomonadati</taxon>
        <taxon>Pseudomonadota</taxon>
        <taxon>Alphaproteobacteria</taxon>
        <taxon>Rhodospirillales</taxon>
        <taxon>Kiloniellaceae</taxon>
        <taxon>Kiloniella</taxon>
    </lineage>
</organism>
<evidence type="ECO:0000256" key="6">
    <source>
        <dbReference type="ARBA" id="ARBA00022741"/>
    </source>
</evidence>
<evidence type="ECO:0000256" key="10">
    <source>
        <dbReference type="ARBA" id="ARBA00023136"/>
    </source>
</evidence>
<evidence type="ECO:0000256" key="11">
    <source>
        <dbReference type="RuleBase" id="RU362081"/>
    </source>
</evidence>
<dbReference type="PANTHER" id="PTHR43520">
    <property type="entry name" value="ATP7, ISOFORM B"/>
    <property type="match status" value="1"/>
</dbReference>
<feature type="transmembrane region" description="Helical" evidence="11">
    <location>
        <begin position="345"/>
        <end position="364"/>
    </location>
</feature>
<dbReference type="STRING" id="1489064.WH96_06900"/>
<feature type="domain" description="HMA" evidence="12">
    <location>
        <begin position="5"/>
        <end position="70"/>
    </location>
</feature>
<feature type="transmembrane region" description="Helical" evidence="11">
    <location>
        <begin position="95"/>
        <end position="115"/>
    </location>
</feature>
<dbReference type="SFLD" id="SFLDS00003">
    <property type="entry name" value="Haloacid_Dehalogenase"/>
    <property type="match status" value="1"/>
</dbReference>
<dbReference type="Gene3D" id="3.30.70.100">
    <property type="match status" value="1"/>
</dbReference>
<dbReference type="GO" id="GO:0060003">
    <property type="term" value="P:copper ion export"/>
    <property type="evidence" value="ECO:0007669"/>
    <property type="project" value="UniProtKB-ARBA"/>
</dbReference>
<feature type="transmembrane region" description="Helical" evidence="11">
    <location>
        <begin position="159"/>
        <end position="177"/>
    </location>
</feature>
<dbReference type="GO" id="GO:0005886">
    <property type="term" value="C:plasma membrane"/>
    <property type="evidence" value="ECO:0007669"/>
    <property type="project" value="UniProtKB-SubCell"/>
</dbReference>
<feature type="transmembrane region" description="Helical" evidence="11">
    <location>
        <begin position="121"/>
        <end position="139"/>
    </location>
</feature>
<evidence type="ECO:0000256" key="4">
    <source>
        <dbReference type="ARBA" id="ARBA00022692"/>
    </source>
</evidence>
<sequence>MSMSKAIELSVKGMSCAGCVRSVEKALTAVDGVISASPDLISNTATVTFADGLDKNLLLKSLADKGYQASLALEVSASDEAGLQSIDAENSDVRLFILAFVLTLPLVGQMVLLPFGNNYSIPPLIQFFLALPVQVFAGARFYKGIWQAIRFGQSNMDTLVAIGTSAAFGLSVFIMFGNYSEWMSWSSHLAHELYFEASAAVITLVLLGKVLEEKAKGKTNKALEALIKLQPVNATVIRDEKQMTVPAVKVLASDAVVVRPGDVVPVDGEIRKGTSQIDEAMVTGEAMPVTKNIGDLVIGGTVNGEGVLHLSPTTLGASSRLSQIIDQVKMARSTKPRIQKLVDKVSAVFVPGVLLLALLTFLGWSMLGGVTVEIAIINAVTVLVIACPCALGLATPTAIMVGSGQAARMGILVKNADVIEKLSKATTVVFDKTGTLTEGRPEVIASIFPEVIDNREALSVVLGLTKDSAHPLSKAIVEFIDHDVNPVEFEEITAVPGLGLSAVFAGKTYFLGSERYMEQTGVKLDHYHDFVDANNARGASLVWVARETDSVMTIIGGFALQDTIKPQSLETIQALTSRGISVAMLSGDQQFAAQKVAEQLSIEQVKGNLLPEDKLAYLKELHQLNEVVIMVGDGINDAPALAGADVGLAMGDGSDVAINTADASLIQSNPYLVYKTIRAGQMIHDKIAHNLIGAFVYNIIGLPLAASGLLNPVLAGLAMALSSVTVMVSSLSLYSSLKRID</sequence>
<dbReference type="InterPro" id="IPR023214">
    <property type="entry name" value="HAD_sf"/>
</dbReference>
<accession>A0A0H2MLA7</accession>
<evidence type="ECO:0000256" key="9">
    <source>
        <dbReference type="ARBA" id="ARBA00022989"/>
    </source>
</evidence>
<feature type="transmembrane region" description="Helical" evidence="11">
    <location>
        <begin position="687"/>
        <end position="706"/>
    </location>
</feature>
<dbReference type="FunFam" id="2.70.150.10:FF:000020">
    <property type="entry name" value="Copper-exporting P-type ATPase A"/>
    <property type="match status" value="1"/>
</dbReference>
<keyword evidence="4 11" id="KW-0812">Transmembrane</keyword>
<dbReference type="NCBIfam" id="TIGR01511">
    <property type="entry name" value="ATPase-IB1_Cu"/>
    <property type="match status" value="1"/>
</dbReference>
<dbReference type="EMBL" id="LAQL01000004">
    <property type="protein sequence ID" value="KLN61512.1"/>
    <property type="molecule type" value="Genomic_DNA"/>
</dbReference>
<comment type="caution">
    <text evidence="13">The sequence shown here is derived from an EMBL/GenBank/DDBJ whole genome shotgun (WGS) entry which is preliminary data.</text>
</comment>
<proteinExistence type="inferred from homology"/>
<comment type="subcellular location">
    <subcellularLocation>
        <location evidence="1">Cell membrane</location>
        <topology evidence="1">Multi-pass membrane protein</topology>
    </subcellularLocation>
</comment>
<dbReference type="SUPFAM" id="SSF81665">
    <property type="entry name" value="Calcium ATPase, transmembrane domain M"/>
    <property type="match status" value="1"/>
</dbReference>
<dbReference type="InterPro" id="IPR006121">
    <property type="entry name" value="HMA_dom"/>
</dbReference>
<evidence type="ECO:0000256" key="8">
    <source>
        <dbReference type="ARBA" id="ARBA00022967"/>
    </source>
</evidence>
<dbReference type="NCBIfam" id="TIGR01525">
    <property type="entry name" value="ATPase-IB_hvy"/>
    <property type="match status" value="1"/>
</dbReference>
<dbReference type="SFLD" id="SFLDG00002">
    <property type="entry name" value="C1.7:_P-type_atpase_like"/>
    <property type="match status" value="1"/>
</dbReference>
<keyword evidence="8" id="KW-1278">Translocase</keyword>
<dbReference type="PROSITE" id="PS00154">
    <property type="entry name" value="ATPASE_E1_E2"/>
    <property type="match status" value="1"/>
</dbReference>
<dbReference type="InterPro" id="IPR018303">
    <property type="entry name" value="ATPase_P-typ_P_site"/>
</dbReference>
<keyword evidence="14" id="KW-1185">Reference proteome</keyword>
<keyword evidence="7 11" id="KW-0067">ATP-binding</keyword>
<evidence type="ECO:0000256" key="7">
    <source>
        <dbReference type="ARBA" id="ARBA00022840"/>
    </source>
</evidence>
<dbReference type="CDD" id="cd00371">
    <property type="entry name" value="HMA"/>
    <property type="match status" value="1"/>
</dbReference>
<dbReference type="InterPro" id="IPR036412">
    <property type="entry name" value="HAD-like_sf"/>
</dbReference>
<feature type="transmembrane region" description="Helical" evidence="11">
    <location>
        <begin position="193"/>
        <end position="211"/>
    </location>
</feature>
<dbReference type="Gene3D" id="3.40.50.1000">
    <property type="entry name" value="HAD superfamily/HAD-like"/>
    <property type="match status" value="1"/>
</dbReference>
<evidence type="ECO:0000313" key="13">
    <source>
        <dbReference type="EMBL" id="KLN61512.1"/>
    </source>
</evidence>
<dbReference type="InterPro" id="IPR008250">
    <property type="entry name" value="ATPase_P-typ_transduc_dom_A_sf"/>
</dbReference>
<dbReference type="Proteomes" id="UP000035444">
    <property type="component" value="Unassembled WGS sequence"/>
</dbReference>
<protein>
    <recommendedName>
        <fullName evidence="12">HMA domain-containing protein</fullName>
    </recommendedName>
</protein>
<evidence type="ECO:0000259" key="12">
    <source>
        <dbReference type="PROSITE" id="PS50846"/>
    </source>
</evidence>
<dbReference type="PROSITE" id="PS01229">
    <property type="entry name" value="COF_2"/>
    <property type="match status" value="1"/>
</dbReference>
<dbReference type="Gene3D" id="2.70.150.10">
    <property type="entry name" value="Calcium-transporting ATPase, cytoplasmic transduction domain A"/>
    <property type="match status" value="1"/>
</dbReference>
<dbReference type="GO" id="GO:0043682">
    <property type="term" value="F:P-type divalent copper transporter activity"/>
    <property type="evidence" value="ECO:0007669"/>
    <property type="project" value="TreeGrafter"/>
</dbReference>
<reference evidence="13 14" key="1">
    <citation type="submission" date="2015-03" db="EMBL/GenBank/DDBJ databases">
        <title>Genome Sequence of Kiloniella spongiae MEBiC09566, isolated from a marine sponge.</title>
        <authorList>
            <person name="Shao Z."/>
            <person name="Wang L."/>
            <person name="Li X."/>
        </authorList>
    </citation>
    <scope>NUCLEOTIDE SEQUENCE [LARGE SCALE GENOMIC DNA]</scope>
    <source>
        <strain evidence="13 14">MEBiC09566</strain>
    </source>
</reference>
<dbReference type="GO" id="GO:0005524">
    <property type="term" value="F:ATP binding"/>
    <property type="evidence" value="ECO:0007669"/>
    <property type="project" value="UniProtKB-UniRule"/>
</dbReference>
<dbReference type="PRINTS" id="PR00119">
    <property type="entry name" value="CATATPASE"/>
</dbReference>
<dbReference type="PATRIC" id="fig|1489064.4.peg.2639"/>
<dbReference type="SUPFAM" id="SSF81653">
    <property type="entry name" value="Calcium ATPase, transduction domain A"/>
    <property type="match status" value="1"/>
</dbReference>
<dbReference type="InterPro" id="IPR027256">
    <property type="entry name" value="P-typ_ATPase_IB"/>
</dbReference>
<evidence type="ECO:0000256" key="3">
    <source>
        <dbReference type="ARBA" id="ARBA00022475"/>
    </source>
</evidence>
<feature type="transmembrane region" description="Helical" evidence="11">
    <location>
        <begin position="712"/>
        <end position="734"/>
    </location>
</feature>
<dbReference type="NCBIfam" id="TIGR01494">
    <property type="entry name" value="ATPase_P-type"/>
    <property type="match status" value="1"/>
</dbReference>
<dbReference type="AlphaFoldDB" id="A0A0H2MLA7"/>